<evidence type="ECO:0000313" key="1">
    <source>
        <dbReference type="EMBL" id="MDC0710366.1"/>
    </source>
</evidence>
<dbReference type="RefSeq" id="WP_272139756.1">
    <property type="nucleotide sequence ID" value="NZ_JAQNDM010000002.1"/>
</dbReference>
<dbReference type="Proteomes" id="UP001221838">
    <property type="component" value="Unassembled WGS sequence"/>
</dbReference>
<accession>A0ABT5D9N7</accession>
<organism evidence="1 2">
    <name type="scientific">Stigmatella ashevillensis</name>
    <dbReference type="NCBI Taxonomy" id="2995309"/>
    <lineage>
        <taxon>Bacteria</taxon>
        <taxon>Pseudomonadati</taxon>
        <taxon>Myxococcota</taxon>
        <taxon>Myxococcia</taxon>
        <taxon>Myxococcales</taxon>
        <taxon>Cystobacterineae</taxon>
        <taxon>Archangiaceae</taxon>
        <taxon>Stigmatella</taxon>
    </lineage>
</organism>
<gene>
    <name evidence="1" type="ORF">POL68_17955</name>
</gene>
<dbReference type="EMBL" id="JAQNDM010000002">
    <property type="protein sequence ID" value="MDC0710366.1"/>
    <property type="molecule type" value="Genomic_DNA"/>
</dbReference>
<evidence type="ECO:0000313" key="2">
    <source>
        <dbReference type="Proteomes" id="UP001221838"/>
    </source>
</evidence>
<name>A0ABT5D9N7_9BACT</name>
<keyword evidence="2" id="KW-1185">Reference proteome</keyword>
<proteinExistence type="predicted"/>
<sequence length="149" mass="15505">MSERICQQGDAPPLRLFNLIVGTYAFTFSFAGRAHTASPNGGIQQDAFVAAVYVAKFDRVHGKPLWSRGFSASGPDTGSPGLEDASSPAAMNLIEPIALVGALTGAVVGALLCWPIHPLLGAVGAVAVSWAAWWPCPCFCSCSWSSSPP</sequence>
<comment type="caution">
    <text evidence="1">The sequence shown here is derived from an EMBL/GenBank/DDBJ whole genome shotgun (WGS) entry which is preliminary data.</text>
</comment>
<reference evidence="1 2" key="1">
    <citation type="submission" date="2022-11" db="EMBL/GenBank/DDBJ databases">
        <title>Minimal conservation of predation-associated metabolite biosynthetic gene clusters underscores biosynthetic potential of Myxococcota including descriptions for ten novel species: Archangium lansinium sp. nov., Myxococcus landrumus sp. nov., Nannocystis bai.</title>
        <authorList>
            <person name="Ahearne A."/>
            <person name="Stevens C."/>
            <person name="Dowd S."/>
        </authorList>
    </citation>
    <scope>NUCLEOTIDE SEQUENCE [LARGE SCALE GENOMIC DNA]</scope>
    <source>
        <strain evidence="1 2">NCWAL01</strain>
    </source>
</reference>
<protein>
    <submittedName>
        <fullName evidence="1">Uncharacterized protein</fullName>
    </submittedName>
</protein>